<keyword evidence="2" id="KW-1185">Reference proteome</keyword>
<dbReference type="AlphaFoldDB" id="A0A178ZUU9"/>
<dbReference type="EMBL" id="LVYI01000002">
    <property type="protein sequence ID" value="OAP63472.1"/>
    <property type="molecule type" value="Genomic_DNA"/>
</dbReference>
<proteinExistence type="predicted"/>
<dbReference type="RefSeq" id="XP_018696839.1">
    <property type="nucleotide sequence ID" value="XM_018834215.1"/>
</dbReference>
<accession>A0A178ZUU9</accession>
<dbReference type="CDD" id="cd12148">
    <property type="entry name" value="fungal_TF_MHR"/>
    <property type="match status" value="1"/>
</dbReference>
<reference evidence="1 2" key="1">
    <citation type="submission" date="2016-04" db="EMBL/GenBank/DDBJ databases">
        <title>Draft genome of Fonsecaea erecta CBS 125763.</title>
        <authorList>
            <person name="Weiss V.A."/>
            <person name="Vicente V.A."/>
            <person name="Raittz R.T."/>
            <person name="Moreno L.F."/>
            <person name="De Souza E.M."/>
            <person name="Pedrosa F.O."/>
            <person name="Steffens M.B."/>
            <person name="Faoro H."/>
            <person name="Tadra-Sfeir M.Z."/>
            <person name="Najafzadeh M.J."/>
            <person name="Felipe M.S."/>
            <person name="Teixeira M."/>
            <person name="Sun J."/>
            <person name="Xi L."/>
            <person name="Gomes R."/>
            <person name="De Azevedo C.M."/>
            <person name="Salgado C.G."/>
            <person name="Da Silva M.B."/>
            <person name="Nascimento M.F."/>
            <person name="Queiroz-Telles F."/>
            <person name="Attili D.S."/>
            <person name="Gorbushina A."/>
        </authorList>
    </citation>
    <scope>NUCLEOTIDE SEQUENCE [LARGE SCALE GENOMIC DNA]</scope>
    <source>
        <strain evidence="1 2">CBS 125763</strain>
    </source>
</reference>
<evidence type="ECO:0000313" key="2">
    <source>
        <dbReference type="Proteomes" id="UP000078343"/>
    </source>
</evidence>
<evidence type="ECO:0000313" key="1">
    <source>
        <dbReference type="EMBL" id="OAP63472.1"/>
    </source>
</evidence>
<gene>
    <name evidence="1" type="ORF">AYL99_02699</name>
</gene>
<dbReference type="GeneID" id="30006869"/>
<organism evidence="1 2">
    <name type="scientific">Fonsecaea erecta</name>
    <dbReference type="NCBI Taxonomy" id="1367422"/>
    <lineage>
        <taxon>Eukaryota</taxon>
        <taxon>Fungi</taxon>
        <taxon>Dikarya</taxon>
        <taxon>Ascomycota</taxon>
        <taxon>Pezizomycotina</taxon>
        <taxon>Eurotiomycetes</taxon>
        <taxon>Chaetothyriomycetidae</taxon>
        <taxon>Chaetothyriales</taxon>
        <taxon>Herpotrichiellaceae</taxon>
        <taxon>Fonsecaea</taxon>
    </lineage>
</organism>
<name>A0A178ZUU9_9EURO</name>
<dbReference type="OrthoDB" id="39175at2759"/>
<dbReference type="Proteomes" id="UP000078343">
    <property type="component" value="Unassembled WGS sequence"/>
</dbReference>
<comment type="caution">
    <text evidence="1">The sequence shown here is derived from an EMBL/GenBank/DDBJ whole genome shotgun (WGS) entry which is preliminary data.</text>
</comment>
<sequence length="123" mass="13507">MSFSHWAVEPCISAGTPKSFRDSEHEAWAYFDITVSVQSGLMYQKTSLQAVQIFALKTVFAQGVGGPQPEYIYCAIAVRLATGLGLHKSSSKAWNLSDLDMEDLESALSRQDNCVSYRLPLAA</sequence>
<dbReference type="STRING" id="1367422.A0A178ZUU9"/>
<protein>
    <submittedName>
        <fullName evidence="1">Uncharacterized protein</fullName>
    </submittedName>
</protein>